<dbReference type="PROSITE" id="PS50103">
    <property type="entry name" value="ZF_C3H1"/>
    <property type="match status" value="3"/>
</dbReference>
<dbReference type="Pfam" id="PF14608">
    <property type="entry name" value="zf-CCCH_2"/>
    <property type="match status" value="1"/>
</dbReference>
<dbReference type="Pfam" id="PF10539">
    <property type="entry name" value="Dev_Cell_Death"/>
    <property type="match status" value="1"/>
</dbReference>
<protein>
    <submittedName>
        <fullName evidence="12">Uncharacterized protein</fullName>
    </submittedName>
</protein>
<comment type="subcellular location">
    <subcellularLocation>
        <location evidence="1">Nucleus</location>
    </subcellularLocation>
</comment>
<dbReference type="SUPFAM" id="SSF90229">
    <property type="entry name" value="CCCH zinc finger"/>
    <property type="match status" value="2"/>
</dbReference>
<feature type="zinc finger region" description="C3H1-type" evidence="9">
    <location>
        <begin position="70"/>
        <end position="97"/>
    </location>
</feature>
<dbReference type="Gene3D" id="4.10.1000.10">
    <property type="entry name" value="Zinc finger, CCCH-type"/>
    <property type="match status" value="2"/>
</dbReference>
<keyword evidence="7" id="KW-0694">RNA-binding</keyword>
<feature type="domain" description="C3H1-type" evidence="10">
    <location>
        <begin position="186"/>
        <end position="213"/>
    </location>
</feature>
<feature type="domain" description="C3H1-type" evidence="10">
    <location>
        <begin position="70"/>
        <end position="97"/>
    </location>
</feature>
<feature type="domain" description="DCD" evidence="11">
    <location>
        <begin position="456"/>
        <end position="590"/>
    </location>
</feature>
<reference evidence="13" key="1">
    <citation type="journal article" date="2023" name="Commun. Biol.">
        <title>Genome analysis of Parmales, the sister group of diatoms, reveals the evolutionary specialization of diatoms from phago-mixotrophs to photoautotrophs.</title>
        <authorList>
            <person name="Ban H."/>
            <person name="Sato S."/>
            <person name="Yoshikawa S."/>
            <person name="Yamada K."/>
            <person name="Nakamura Y."/>
            <person name="Ichinomiya M."/>
            <person name="Sato N."/>
            <person name="Blanc-Mathieu R."/>
            <person name="Endo H."/>
            <person name="Kuwata A."/>
            <person name="Ogata H."/>
        </authorList>
    </citation>
    <scope>NUCLEOTIDE SEQUENCE [LARGE SCALE GENOMIC DNA]</scope>
    <source>
        <strain evidence="13">NIES 3700</strain>
    </source>
</reference>
<evidence type="ECO:0000259" key="10">
    <source>
        <dbReference type="PROSITE" id="PS50103"/>
    </source>
</evidence>
<dbReference type="GO" id="GO:0006397">
    <property type="term" value="P:mRNA processing"/>
    <property type="evidence" value="ECO:0007669"/>
    <property type="project" value="UniProtKB-KW"/>
</dbReference>
<dbReference type="SMART" id="SM00767">
    <property type="entry name" value="DCD"/>
    <property type="match status" value="1"/>
</dbReference>
<dbReference type="GO" id="GO:0003723">
    <property type="term" value="F:RNA binding"/>
    <property type="evidence" value="ECO:0007669"/>
    <property type="project" value="UniProtKB-KW"/>
</dbReference>
<evidence type="ECO:0000313" key="12">
    <source>
        <dbReference type="EMBL" id="GMI01570.1"/>
    </source>
</evidence>
<name>A0A9W7F2U9_9STRA</name>
<dbReference type="PROSITE" id="PS51222">
    <property type="entry name" value="DCD"/>
    <property type="match status" value="1"/>
</dbReference>
<feature type="zinc finger region" description="C3H1-type" evidence="9">
    <location>
        <begin position="122"/>
        <end position="149"/>
    </location>
</feature>
<keyword evidence="2" id="KW-0507">mRNA processing</keyword>
<proteinExistence type="predicted"/>
<evidence type="ECO:0000259" key="11">
    <source>
        <dbReference type="PROSITE" id="PS51222"/>
    </source>
</evidence>
<dbReference type="Proteomes" id="UP001165122">
    <property type="component" value="Unassembled WGS sequence"/>
</dbReference>
<dbReference type="OrthoDB" id="1914176at2759"/>
<dbReference type="Pfam" id="PF00642">
    <property type="entry name" value="zf-CCCH"/>
    <property type="match status" value="1"/>
</dbReference>
<evidence type="ECO:0000256" key="6">
    <source>
        <dbReference type="ARBA" id="ARBA00022833"/>
    </source>
</evidence>
<evidence type="ECO:0000256" key="5">
    <source>
        <dbReference type="ARBA" id="ARBA00022771"/>
    </source>
</evidence>
<organism evidence="12 13">
    <name type="scientific">Triparma laevis f. longispina</name>
    <dbReference type="NCBI Taxonomy" id="1714387"/>
    <lineage>
        <taxon>Eukaryota</taxon>
        <taxon>Sar</taxon>
        <taxon>Stramenopiles</taxon>
        <taxon>Ochrophyta</taxon>
        <taxon>Bolidophyceae</taxon>
        <taxon>Parmales</taxon>
        <taxon>Triparmaceae</taxon>
        <taxon>Triparma</taxon>
    </lineage>
</organism>
<feature type="domain" description="C3H1-type" evidence="10">
    <location>
        <begin position="122"/>
        <end position="149"/>
    </location>
</feature>
<dbReference type="SMART" id="SM00356">
    <property type="entry name" value="ZnF_C3H1"/>
    <property type="match status" value="4"/>
</dbReference>
<keyword evidence="6 9" id="KW-0862">Zinc</keyword>
<evidence type="ECO:0000256" key="8">
    <source>
        <dbReference type="ARBA" id="ARBA00023242"/>
    </source>
</evidence>
<sequence length="625" mass="70016">MESTSTLADIAPQSLHTIGFDIDELTAVAVPQLKDPQPYKQKTGSVFETDGLQPVPKMKPANVEPDFDPRMRTVVCRHWMKGLCMKGDRCEFLHQFSLSKMPLCRHSERCKNTQCPFRHIKESERMECVFYRQGFCIHGGFCRYRHVEREKEDLPIVGNFTLGLNQMQAGKDGQQLRKPSMKMTDNYKLTMCKHFMQGNCPFGEGCHFAHGEEELMKHKQMKNAGLNMNIDASGEININVFSASAEAASVTTDYYQGNAVVGGKPNPILEPQLAKYFIVAAKSYMDLARSIEHKKWWVEEAMGKRIGEILDDDDKTANEHTKKIMIFFTVSDSAHVQGAALVATPATPLPSTSSKDFPYEVELEWFRTTELPLQIAASYARISGYDLDVPDRNSKQTHFELQSSVGGEMLWCMWNSAPCPVWEPHTKESTPGKPMPKDYLDKIYTPPADYQGWPCFPSPGFIFGANTVTFGEALGKGIMGLPGHMKQASQHIKPGSTIFLYNLTEGLLFGIFEALSEPLLNLDPGLFNKIGNATGSPFPVQIKFRVTLECPPLSDSDDVLQQILRDRGGKPQIGPVTFAQCRAVSTLMAERCGALQYMTRIKSHQLKNQPYLDPPISMPPRLPGR</sequence>
<dbReference type="PANTHER" id="PTHR23102">
    <property type="entry name" value="CLEAVAGE AND POLYADENYLATION SPECIFICITY FACTOR SUBUNIT 4-RELATED"/>
    <property type="match status" value="1"/>
</dbReference>
<keyword evidence="4" id="KW-0677">Repeat</keyword>
<dbReference type="InterPro" id="IPR045348">
    <property type="entry name" value="CPSF4/Yth1"/>
</dbReference>
<dbReference type="InterPro" id="IPR036855">
    <property type="entry name" value="Znf_CCCH_sf"/>
</dbReference>
<evidence type="ECO:0000256" key="3">
    <source>
        <dbReference type="ARBA" id="ARBA00022723"/>
    </source>
</evidence>
<dbReference type="PANTHER" id="PTHR23102:SF24">
    <property type="entry name" value="CLEAVAGE AND POLYADENYLATION SPECIFICITY FACTOR SUBUNIT 4"/>
    <property type="match status" value="1"/>
</dbReference>
<keyword evidence="8" id="KW-0539">Nucleus</keyword>
<dbReference type="InterPro" id="IPR000571">
    <property type="entry name" value="Znf_CCCH"/>
</dbReference>
<keyword evidence="3 9" id="KW-0479">Metal-binding</keyword>
<accession>A0A9W7F2U9</accession>
<dbReference type="GO" id="GO:0005634">
    <property type="term" value="C:nucleus"/>
    <property type="evidence" value="ECO:0007669"/>
    <property type="project" value="UniProtKB-SubCell"/>
</dbReference>
<dbReference type="InterPro" id="IPR013989">
    <property type="entry name" value="Dev_and_cell_death_domain"/>
</dbReference>
<evidence type="ECO:0000256" key="4">
    <source>
        <dbReference type="ARBA" id="ARBA00022737"/>
    </source>
</evidence>
<dbReference type="EMBL" id="BRXW01000035">
    <property type="protein sequence ID" value="GMI01570.1"/>
    <property type="molecule type" value="Genomic_DNA"/>
</dbReference>
<dbReference type="Pfam" id="PF18044">
    <property type="entry name" value="zf-CCCH_4"/>
    <property type="match status" value="1"/>
</dbReference>
<keyword evidence="13" id="KW-1185">Reference proteome</keyword>
<dbReference type="Gene3D" id="3.10.590.10">
    <property type="entry name" value="ph1033 like domains"/>
    <property type="match status" value="1"/>
</dbReference>
<evidence type="ECO:0000256" key="9">
    <source>
        <dbReference type="PROSITE-ProRule" id="PRU00723"/>
    </source>
</evidence>
<evidence type="ECO:0000256" key="1">
    <source>
        <dbReference type="ARBA" id="ARBA00004123"/>
    </source>
</evidence>
<dbReference type="InterPro" id="IPR007275">
    <property type="entry name" value="YTH_domain"/>
</dbReference>
<dbReference type="Pfam" id="PF04146">
    <property type="entry name" value="YTH"/>
    <property type="match status" value="1"/>
</dbReference>
<keyword evidence="5 9" id="KW-0863">Zinc-finger</keyword>
<dbReference type="GO" id="GO:0008270">
    <property type="term" value="F:zinc ion binding"/>
    <property type="evidence" value="ECO:0007669"/>
    <property type="project" value="UniProtKB-KW"/>
</dbReference>
<gene>
    <name evidence="12" type="ORF">TrLO_g10213</name>
</gene>
<evidence type="ECO:0000256" key="2">
    <source>
        <dbReference type="ARBA" id="ARBA00022664"/>
    </source>
</evidence>
<evidence type="ECO:0000313" key="13">
    <source>
        <dbReference type="Proteomes" id="UP001165122"/>
    </source>
</evidence>
<dbReference type="AlphaFoldDB" id="A0A9W7F2U9"/>
<comment type="caution">
    <text evidence="12">The sequence shown here is derived from an EMBL/GenBank/DDBJ whole genome shotgun (WGS) entry which is preliminary data.</text>
</comment>
<dbReference type="InterPro" id="IPR041367">
    <property type="entry name" value="Znf-CCCH_4"/>
</dbReference>
<evidence type="ECO:0000256" key="7">
    <source>
        <dbReference type="ARBA" id="ARBA00022884"/>
    </source>
</evidence>
<feature type="zinc finger region" description="C3H1-type" evidence="9">
    <location>
        <begin position="186"/>
        <end position="213"/>
    </location>
</feature>